<dbReference type="InterPro" id="IPR005645">
    <property type="entry name" value="FSH-like_dom"/>
</dbReference>
<comment type="similarity">
    <text evidence="1">Belongs to the LovG family.</text>
</comment>
<dbReference type="PANTHER" id="PTHR48070">
    <property type="entry name" value="ESTERASE OVCA2"/>
    <property type="match status" value="1"/>
</dbReference>
<gene>
    <name evidence="4" type="ORF">S7711_07172</name>
</gene>
<dbReference type="EMBL" id="KL647507">
    <property type="protein sequence ID" value="KEY74570.1"/>
    <property type="molecule type" value="Genomic_DNA"/>
</dbReference>
<evidence type="ECO:0000256" key="2">
    <source>
        <dbReference type="ARBA" id="ARBA00022801"/>
    </source>
</evidence>
<dbReference type="Pfam" id="PF03959">
    <property type="entry name" value="FSH1"/>
    <property type="match status" value="1"/>
</dbReference>
<dbReference type="GO" id="GO:0005634">
    <property type="term" value="C:nucleus"/>
    <property type="evidence" value="ECO:0007669"/>
    <property type="project" value="TreeGrafter"/>
</dbReference>
<keyword evidence="2" id="KW-0378">Hydrolase</keyword>
<dbReference type="Gene3D" id="3.40.50.1820">
    <property type="entry name" value="alpha/beta hydrolase"/>
    <property type="match status" value="1"/>
</dbReference>
<dbReference type="PANTHER" id="PTHR48070:SF3">
    <property type="entry name" value="ESTERASE DBAE-RELATED"/>
    <property type="match status" value="1"/>
</dbReference>
<name>A0A084BAJ1_STACB</name>
<dbReference type="InterPro" id="IPR050593">
    <property type="entry name" value="LovG"/>
</dbReference>
<feature type="domain" description="Serine hydrolase" evidence="3">
    <location>
        <begin position="8"/>
        <end position="242"/>
    </location>
</feature>
<dbReference type="AlphaFoldDB" id="A0A084BAJ1"/>
<evidence type="ECO:0000256" key="1">
    <source>
        <dbReference type="ARBA" id="ARBA00005863"/>
    </source>
</evidence>
<sequence>MDDDTTIPRILCIHGGGTNKEIFALQARAIISRLQPYFRLVFVNGPWTASPHESIASVFGSMGPFYRWLRWLPEHEPIDDDVAASTLMDTVLQAMKKDVGTGPWAGVMGFSQGGKIAANLLWEQERAAKHGLPPLTNFKFGVIMAALPPWMHLDMRLPLPDNNVETAGSYASDWKKVNEFPTDTDGQHILSLPTLHVLGLQDPDVDEHRVLTTRFCNKESTEILEWDGGHRVPIEPQYVKKIVNSVLHMADKANMLW</sequence>
<evidence type="ECO:0000313" key="4">
    <source>
        <dbReference type="EMBL" id="KEY74570.1"/>
    </source>
</evidence>
<dbReference type="HOGENOM" id="CLU_051938_0_2_1"/>
<proteinExistence type="inferred from homology"/>
<protein>
    <recommendedName>
        <fullName evidence="3">Serine hydrolase domain-containing protein</fullName>
    </recommendedName>
</protein>
<organism evidence="4 5">
    <name type="scientific">Stachybotrys chartarum (strain CBS 109288 / IBT 7711)</name>
    <name type="common">Toxic black mold</name>
    <name type="synonym">Stilbospora chartarum</name>
    <dbReference type="NCBI Taxonomy" id="1280523"/>
    <lineage>
        <taxon>Eukaryota</taxon>
        <taxon>Fungi</taxon>
        <taxon>Dikarya</taxon>
        <taxon>Ascomycota</taxon>
        <taxon>Pezizomycotina</taxon>
        <taxon>Sordariomycetes</taxon>
        <taxon>Hypocreomycetidae</taxon>
        <taxon>Hypocreales</taxon>
        <taxon>Stachybotryaceae</taxon>
        <taxon>Stachybotrys</taxon>
    </lineage>
</organism>
<evidence type="ECO:0000313" key="5">
    <source>
        <dbReference type="Proteomes" id="UP000028045"/>
    </source>
</evidence>
<dbReference type="SUPFAM" id="SSF53474">
    <property type="entry name" value="alpha/beta-Hydrolases"/>
    <property type="match status" value="1"/>
</dbReference>
<dbReference type="InterPro" id="IPR029058">
    <property type="entry name" value="AB_hydrolase_fold"/>
</dbReference>
<reference evidence="4 5" key="1">
    <citation type="journal article" date="2014" name="BMC Genomics">
        <title>Comparative genome sequencing reveals chemotype-specific gene clusters in the toxigenic black mold Stachybotrys.</title>
        <authorList>
            <person name="Semeiks J."/>
            <person name="Borek D."/>
            <person name="Otwinowski Z."/>
            <person name="Grishin N.V."/>
        </authorList>
    </citation>
    <scope>NUCLEOTIDE SEQUENCE [LARGE SCALE GENOMIC DNA]</scope>
    <source>
        <strain evidence="5">CBS 109288 / IBT 7711</strain>
    </source>
</reference>
<keyword evidence="5" id="KW-1185">Reference proteome</keyword>
<accession>A0A084BAJ1</accession>
<dbReference type="Proteomes" id="UP000028045">
    <property type="component" value="Unassembled WGS sequence"/>
</dbReference>
<evidence type="ECO:0000259" key="3">
    <source>
        <dbReference type="Pfam" id="PF03959"/>
    </source>
</evidence>
<dbReference type="GO" id="GO:0005737">
    <property type="term" value="C:cytoplasm"/>
    <property type="evidence" value="ECO:0007669"/>
    <property type="project" value="TreeGrafter"/>
</dbReference>
<dbReference type="GO" id="GO:0044550">
    <property type="term" value="P:secondary metabolite biosynthetic process"/>
    <property type="evidence" value="ECO:0007669"/>
    <property type="project" value="TreeGrafter"/>
</dbReference>
<dbReference type="GO" id="GO:0016787">
    <property type="term" value="F:hydrolase activity"/>
    <property type="evidence" value="ECO:0007669"/>
    <property type="project" value="UniProtKB-KW"/>
</dbReference>
<dbReference type="OrthoDB" id="2094269at2759"/>